<dbReference type="SUPFAM" id="SSF161098">
    <property type="entry name" value="MetI-like"/>
    <property type="match status" value="1"/>
</dbReference>
<feature type="domain" description="ABC transmembrane type-1" evidence="8">
    <location>
        <begin position="51"/>
        <end position="231"/>
    </location>
</feature>
<feature type="transmembrane region" description="Helical" evidence="7">
    <location>
        <begin position="213"/>
        <end position="235"/>
    </location>
</feature>
<evidence type="ECO:0000256" key="1">
    <source>
        <dbReference type="ARBA" id="ARBA00004651"/>
    </source>
</evidence>
<accession>A0A829Z6Z1</accession>
<evidence type="ECO:0000313" key="10">
    <source>
        <dbReference type="Proteomes" id="UP000490821"/>
    </source>
</evidence>
<name>A0A829Z6Z1_9FIRM</name>
<evidence type="ECO:0000256" key="3">
    <source>
        <dbReference type="ARBA" id="ARBA00022475"/>
    </source>
</evidence>
<dbReference type="RefSeq" id="WP_172471681.1">
    <property type="nucleotide sequence ID" value="NZ_BLMI01000019.1"/>
</dbReference>
<comment type="similarity">
    <text evidence="7">Belongs to the binding-protein-dependent transport system permease family.</text>
</comment>
<sequence>MKRKIFTLICILGIWQGFSLLINKEVILPLPLVVLNKMFDLILQKDFYLAIFSTIIRVIISFVIALILGTILGIFSGLNKKVNDYLSPIISLLQTIPQIAYILILLVWFKSLTALIIIVLLMLIPVFYNNAVNGIKNIQPELKDVINLYHHSFSFNLIHVYIPLIKGYIISAIETCLPLSLKVGVMAEIFVSSSFGIGKQLYLARVQIDMVSIFAWTIWMIIIINTINYLTNLIIKTRIKYDMMTS</sequence>
<dbReference type="Proteomes" id="UP000490821">
    <property type="component" value="Unassembled WGS sequence"/>
</dbReference>
<organism evidence="9 10">
    <name type="scientific">Thomasclavelia cocleata</name>
    <dbReference type="NCBI Taxonomy" id="69824"/>
    <lineage>
        <taxon>Bacteria</taxon>
        <taxon>Bacillati</taxon>
        <taxon>Bacillota</taxon>
        <taxon>Erysipelotrichia</taxon>
        <taxon>Erysipelotrichales</taxon>
        <taxon>Coprobacillaceae</taxon>
        <taxon>Thomasclavelia</taxon>
    </lineage>
</organism>
<dbReference type="CDD" id="cd06261">
    <property type="entry name" value="TM_PBP2"/>
    <property type="match status" value="1"/>
</dbReference>
<dbReference type="Gene3D" id="1.10.3720.10">
    <property type="entry name" value="MetI-like"/>
    <property type="match status" value="1"/>
</dbReference>
<reference evidence="9 10" key="1">
    <citation type="journal article" date="2020" name="Microbiome">
        <title>Single-cell genomics of uncultured bacteria reveals dietary fiber responders in the mouse gut microbiota.</title>
        <authorList>
            <person name="Chijiiwa R."/>
            <person name="Hosokawa M."/>
            <person name="Kogawa M."/>
            <person name="Nishikawa Y."/>
            <person name="Ide K."/>
            <person name="Sakanashi C."/>
            <person name="Takahashi K."/>
            <person name="Takeyama H."/>
        </authorList>
    </citation>
    <scope>NUCLEOTIDE SEQUENCE [LARGE SCALE GENOMIC DNA]</scope>
    <source>
        <strain evidence="9">IMSAGC_017</strain>
    </source>
</reference>
<evidence type="ECO:0000256" key="6">
    <source>
        <dbReference type="ARBA" id="ARBA00023136"/>
    </source>
</evidence>
<dbReference type="GO" id="GO:0005886">
    <property type="term" value="C:plasma membrane"/>
    <property type="evidence" value="ECO:0007669"/>
    <property type="project" value="UniProtKB-SubCell"/>
</dbReference>
<dbReference type="InterPro" id="IPR035906">
    <property type="entry name" value="MetI-like_sf"/>
</dbReference>
<evidence type="ECO:0000256" key="7">
    <source>
        <dbReference type="RuleBase" id="RU363032"/>
    </source>
</evidence>
<dbReference type="PROSITE" id="PS50928">
    <property type="entry name" value="ABC_TM1"/>
    <property type="match status" value="1"/>
</dbReference>
<dbReference type="PANTHER" id="PTHR30151:SF0">
    <property type="entry name" value="ABC TRANSPORTER PERMEASE PROTEIN MJ0413-RELATED"/>
    <property type="match status" value="1"/>
</dbReference>
<feature type="transmembrane region" description="Helical" evidence="7">
    <location>
        <begin position="47"/>
        <end position="78"/>
    </location>
</feature>
<dbReference type="AlphaFoldDB" id="A0A829Z6Z1"/>
<gene>
    <name evidence="9" type="primary">cmpB</name>
    <name evidence="9" type="ORF">IMSAGC017_00112</name>
</gene>
<dbReference type="GO" id="GO:0055085">
    <property type="term" value="P:transmembrane transport"/>
    <property type="evidence" value="ECO:0007669"/>
    <property type="project" value="InterPro"/>
</dbReference>
<evidence type="ECO:0000259" key="8">
    <source>
        <dbReference type="PROSITE" id="PS50928"/>
    </source>
</evidence>
<keyword evidence="5 7" id="KW-1133">Transmembrane helix</keyword>
<feature type="transmembrane region" description="Helical" evidence="7">
    <location>
        <begin position="99"/>
        <end position="128"/>
    </location>
</feature>
<proteinExistence type="inferred from homology"/>
<keyword evidence="4 7" id="KW-0812">Transmembrane</keyword>
<protein>
    <submittedName>
        <fullName evidence="9">Bicarbonate transport system permease protein CmpB</fullName>
    </submittedName>
</protein>
<evidence type="ECO:0000256" key="4">
    <source>
        <dbReference type="ARBA" id="ARBA00022692"/>
    </source>
</evidence>
<dbReference type="PANTHER" id="PTHR30151">
    <property type="entry name" value="ALKANE SULFONATE ABC TRANSPORTER-RELATED, MEMBRANE SUBUNIT"/>
    <property type="match status" value="1"/>
</dbReference>
<evidence type="ECO:0000313" key="9">
    <source>
        <dbReference type="EMBL" id="GFI40081.1"/>
    </source>
</evidence>
<comment type="caution">
    <text evidence="9">The sequence shown here is derived from an EMBL/GenBank/DDBJ whole genome shotgun (WGS) entry which is preliminary data.</text>
</comment>
<dbReference type="InterPro" id="IPR000515">
    <property type="entry name" value="MetI-like"/>
</dbReference>
<dbReference type="Pfam" id="PF00528">
    <property type="entry name" value="BPD_transp_1"/>
    <property type="match status" value="1"/>
</dbReference>
<evidence type="ECO:0000256" key="2">
    <source>
        <dbReference type="ARBA" id="ARBA00022448"/>
    </source>
</evidence>
<keyword evidence="2 7" id="KW-0813">Transport</keyword>
<dbReference type="EMBL" id="BLMI01000019">
    <property type="protein sequence ID" value="GFI40081.1"/>
    <property type="molecule type" value="Genomic_DNA"/>
</dbReference>
<keyword evidence="6 7" id="KW-0472">Membrane</keyword>
<comment type="subcellular location">
    <subcellularLocation>
        <location evidence="1 7">Cell membrane</location>
        <topology evidence="1 7">Multi-pass membrane protein</topology>
    </subcellularLocation>
</comment>
<keyword evidence="3" id="KW-1003">Cell membrane</keyword>
<evidence type="ECO:0000256" key="5">
    <source>
        <dbReference type="ARBA" id="ARBA00022989"/>
    </source>
</evidence>
<feature type="transmembrane region" description="Helical" evidence="7">
    <location>
        <begin position="148"/>
        <end position="169"/>
    </location>
</feature>